<proteinExistence type="predicted"/>
<dbReference type="Proteomes" id="UP001501666">
    <property type="component" value="Unassembled WGS sequence"/>
</dbReference>
<dbReference type="Pfam" id="PF10011">
    <property type="entry name" value="DUF2254"/>
    <property type="match status" value="1"/>
</dbReference>
<dbReference type="EMBL" id="BAAATE010000048">
    <property type="protein sequence ID" value="GAA2697684.1"/>
    <property type="molecule type" value="Genomic_DNA"/>
</dbReference>
<feature type="transmembrane region" description="Helical" evidence="1">
    <location>
        <begin position="21"/>
        <end position="40"/>
    </location>
</feature>
<keyword evidence="1" id="KW-0812">Transmembrane</keyword>
<dbReference type="InterPro" id="IPR018723">
    <property type="entry name" value="DUF2254_membrane"/>
</dbReference>
<keyword evidence="1" id="KW-0472">Membrane</keyword>
<keyword evidence="3" id="KW-1185">Reference proteome</keyword>
<feature type="transmembrane region" description="Helical" evidence="1">
    <location>
        <begin position="124"/>
        <end position="143"/>
    </location>
</feature>
<keyword evidence="1" id="KW-1133">Transmembrane helix</keyword>
<evidence type="ECO:0000256" key="1">
    <source>
        <dbReference type="SAM" id="Phobius"/>
    </source>
</evidence>
<dbReference type="RefSeq" id="WP_346156528.1">
    <property type="nucleotide sequence ID" value="NZ_BAAATE010000048.1"/>
</dbReference>
<sequence length="399" mass="43585">MNESGSPTLFRRPRRRLRAGLAQIVCAVVGLVGGLALPALPPSPAVLSKDIVGALFTVGFGVIGLASVVFSLLFLVVQFTSGTFTPRLNLFGDDPIVWRTFAFAVGVFVYTITAALAVAHRGRVSVVVPVVALLLALVAALLMRTVQLRAFVFIRLTPCLDEINQRTRRVHDAVYSAPYRDTPSEPVDLPGPVMPIRWSGRPVVLQQINVPALLTAATDHDVVIALRVPIGGQLFDGDLLAEVHQHAIPDRLLLRNTLTGRERTFDQDVTFGLRLLADIALRALSTAVNDPATAVQSLEQIHDLLRRLAGKELDIGYMADARGRVRLVIPLPTWDDYLRLALDEVIVAASHSPMVLVRLRDLLRGLYDEVPRPRGSSVAERLGVVEDRLRSGFPREISA</sequence>
<feature type="transmembrane region" description="Helical" evidence="1">
    <location>
        <begin position="52"/>
        <end position="76"/>
    </location>
</feature>
<reference evidence="3" key="1">
    <citation type="journal article" date="2019" name="Int. J. Syst. Evol. Microbiol.">
        <title>The Global Catalogue of Microorganisms (GCM) 10K type strain sequencing project: providing services to taxonomists for standard genome sequencing and annotation.</title>
        <authorList>
            <consortium name="The Broad Institute Genomics Platform"/>
            <consortium name="The Broad Institute Genome Sequencing Center for Infectious Disease"/>
            <person name="Wu L."/>
            <person name="Ma J."/>
        </authorList>
    </citation>
    <scope>NUCLEOTIDE SEQUENCE [LARGE SCALE GENOMIC DNA]</scope>
    <source>
        <strain evidence="3">JCM 6835</strain>
    </source>
</reference>
<organism evidence="2 3">
    <name type="scientific">Nonomuraea recticatena</name>
    <dbReference type="NCBI Taxonomy" id="46178"/>
    <lineage>
        <taxon>Bacteria</taxon>
        <taxon>Bacillati</taxon>
        <taxon>Actinomycetota</taxon>
        <taxon>Actinomycetes</taxon>
        <taxon>Streptosporangiales</taxon>
        <taxon>Streptosporangiaceae</taxon>
        <taxon>Nonomuraea</taxon>
    </lineage>
</organism>
<accession>A0ABP6FPH3</accession>
<gene>
    <name evidence="2" type="ORF">GCM10010412_092760</name>
</gene>
<comment type="caution">
    <text evidence="2">The sequence shown here is derived from an EMBL/GenBank/DDBJ whole genome shotgun (WGS) entry which is preliminary data.</text>
</comment>
<protein>
    <submittedName>
        <fullName evidence="2">DUF2254 domain-containing protein</fullName>
    </submittedName>
</protein>
<feature type="transmembrane region" description="Helical" evidence="1">
    <location>
        <begin position="96"/>
        <end position="118"/>
    </location>
</feature>
<evidence type="ECO:0000313" key="2">
    <source>
        <dbReference type="EMBL" id="GAA2697684.1"/>
    </source>
</evidence>
<name>A0ABP6FPH3_9ACTN</name>
<evidence type="ECO:0000313" key="3">
    <source>
        <dbReference type="Proteomes" id="UP001501666"/>
    </source>
</evidence>